<dbReference type="Proteomes" id="UP001357452">
    <property type="component" value="Unassembled WGS sequence"/>
</dbReference>
<keyword evidence="3" id="KW-1185">Reference proteome</keyword>
<dbReference type="RefSeq" id="WP_330973221.1">
    <property type="nucleotide sequence ID" value="NZ_JAZGLY010000001.1"/>
</dbReference>
<dbReference type="EMBL" id="JAZGLY010000001">
    <property type="protein sequence ID" value="MEE6185813.1"/>
    <property type="molecule type" value="Genomic_DNA"/>
</dbReference>
<evidence type="ECO:0000256" key="1">
    <source>
        <dbReference type="SAM" id="Coils"/>
    </source>
</evidence>
<gene>
    <name evidence="2" type="ORF">V2H41_00870</name>
</gene>
<comment type="caution">
    <text evidence="2">The sequence shown here is derived from an EMBL/GenBank/DDBJ whole genome shotgun (WGS) entry which is preliminary data.</text>
</comment>
<sequence>MKKYHLGILFILITFLISCGVSKKAALTHEKISLARRTISQDSVLLDSLESKMERQVANRSMDSSVANNIQTIIEKLQNDLKNIEEIVNAADLIAQNKANLRGKKYYHYANNYLSKIDSFHLKESYRERVYELLNEAVSVDAFRKYQMGAFFKPGAYKIPYSASKVVEEHFKPVIDSIINRSNKYADITRRVHIVLVGYADALSFSPNTPLYALLKSYTREENPEKGLLNLVLSNLRANELLYHIKMLVKENATRFNSYNNLNIGYVAYGRGEALPFPNITDYQVDDERRRVVVFYWSVLPDLG</sequence>
<name>A0ABU7RCV4_9BACT</name>
<dbReference type="PROSITE" id="PS51257">
    <property type="entry name" value="PROKAR_LIPOPROTEIN"/>
    <property type="match status" value="1"/>
</dbReference>
<feature type="coiled-coil region" evidence="1">
    <location>
        <begin position="67"/>
        <end position="94"/>
    </location>
</feature>
<organism evidence="2 3">
    <name type="scientific">Niabella digestorum</name>
    <dbReference type="NCBI Taxonomy" id="3117701"/>
    <lineage>
        <taxon>Bacteria</taxon>
        <taxon>Pseudomonadati</taxon>
        <taxon>Bacteroidota</taxon>
        <taxon>Chitinophagia</taxon>
        <taxon>Chitinophagales</taxon>
        <taxon>Chitinophagaceae</taxon>
        <taxon>Niabella</taxon>
    </lineage>
</organism>
<evidence type="ECO:0000313" key="2">
    <source>
        <dbReference type="EMBL" id="MEE6185813.1"/>
    </source>
</evidence>
<evidence type="ECO:0000313" key="3">
    <source>
        <dbReference type="Proteomes" id="UP001357452"/>
    </source>
</evidence>
<protein>
    <recommendedName>
        <fullName evidence="4">Lipoprotein</fullName>
    </recommendedName>
</protein>
<reference evidence="2 3" key="1">
    <citation type="submission" date="2024-01" db="EMBL/GenBank/DDBJ databases">
        <title>Niabella digestum sp. nov., isolated from waste digestion system.</title>
        <authorList>
            <person name="Zhang L."/>
        </authorList>
    </citation>
    <scope>NUCLEOTIDE SEQUENCE [LARGE SCALE GENOMIC DNA]</scope>
    <source>
        <strain evidence="2 3">A18</strain>
    </source>
</reference>
<keyword evidence="1" id="KW-0175">Coiled coil</keyword>
<evidence type="ECO:0008006" key="4">
    <source>
        <dbReference type="Google" id="ProtNLM"/>
    </source>
</evidence>
<accession>A0ABU7RCV4</accession>
<proteinExistence type="predicted"/>